<sequence length="301" mass="34982">MLHRFFETTQPIHYALYSGLVIVAGFTSVFWFEQLSFQTVTTVLGLVFLLLLTQFILIKNELTQNSSYAFMSMSVLLCLLFPDVFSDWLWLDNLLIFMSLRRLLSMRTRHSILAKIFDASFWITIASLIEPKFCLFFLPVFVGVFLWARNNYRFWVIPFLGITTVLIISWVIQLYFNIDLLPRLILSSSYEFAGSYVLQLHWVSILLLSFIVAGIILYVGSIISVIHKTRAKYSVLFFYSLVSVIIFLWLDKNQTTSQLLLFLPTVLFLNYIFTSSSNRVLKIILVLIPITILVVRTIFIL</sequence>
<feature type="transmembrane region" description="Helical" evidence="1">
    <location>
        <begin position="256"/>
        <end position="273"/>
    </location>
</feature>
<evidence type="ECO:0000313" key="2">
    <source>
        <dbReference type="EMBL" id="GAK95796.1"/>
    </source>
</evidence>
<dbReference type="eggNOG" id="ENOG502Z97G">
    <property type="taxonomic scope" value="Bacteria"/>
</dbReference>
<dbReference type="EMBL" id="BBML01000001">
    <property type="protein sequence ID" value="GAK95796.1"/>
    <property type="molecule type" value="Genomic_DNA"/>
</dbReference>
<feature type="transmembrane region" description="Helical" evidence="1">
    <location>
        <begin position="196"/>
        <end position="219"/>
    </location>
</feature>
<evidence type="ECO:0000256" key="1">
    <source>
        <dbReference type="SAM" id="Phobius"/>
    </source>
</evidence>
<feature type="transmembrane region" description="Helical" evidence="1">
    <location>
        <begin position="280"/>
        <end position="299"/>
    </location>
</feature>
<dbReference type="RefSeq" id="WP_042276538.1">
    <property type="nucleotide sequence ID" value="NZ_BBML01000001.1"/>
</dbReference>
<evidence type="ECO:0000313" key="3">
    <source>
        <dbReference type="Proteomes" id="UP000029221"/>
    </source>
</evidence>
<gene>
    <name evidence="2" type="ORF">JCM19294_2578</name>
</gene>
<feature type="transmembrane region" description="Helical" evidence="1">
    <location>
        <begin position="12"/>
        <end position="31"/>
    </location>
</feature>
<feature type="transmembrane region" description="Helical" evidence="1">
    <location>
        <begin position="231"/>
        <end position="250"/>
    </location>
</feature>
<proteinExistence type="predicted"/>
<feature type="transmembrane region" description="Helical" evidence="1">
    <location>
        <begin position="121"/>
        <end position="147"/>
    </location>
</feature>
<keyword evidence="1" id="KW-0812">Transmembrane</keyword>
<reference evidence="2" key="1">
    <citation type="journal article" date="2014" name="Genome Announc.">
        <title>Draft Genome Sequences of Marine Flavobacterium Nonlabens Strains NR17, NR24, NR27, NR32, NR33, and Ara13.</title>
        <authorList>
            <person name="Nakanishi M."/>
            <person name="Meirelles P."/>
            <person name="Suzuki R."/>
            <person name="Takatani N."/>
            <person name="Mino S."/>
            <person name="Suda W."/>
            <person name="Oshima K."/>
            <person name="Hattori M."/>
            <person name="Ohkuma M."/>
            <person name="Hosokawa M."/>
            <person name="Miyashita K."/>
            <person name="Thompson F.L."/>
            <person name="Niwa A."/>
            <person name="Sawabe T."/>
            <person name="Sawabe T."/>
        </authorList>
    </citation>
    <scope>NUCLEOTIDE SEQUENCE [LARGE SCALE GENOMIC DNA]</scope>
    <source>
        <strain evidence="2">JCM 19294</strain>
    </source>
</reference>
<evidence type="ECO:0008006" key="4">
    <source>
        <dbReference type="Google" id="ProtNLM"/>
    </source>
</evidence>
<feature type="transmembrane region" description="Helical" evidence="1">
    <location>
        <begin position="154"/>
        <end position="176"/>
    </location>
</feature>
<name>A0A090QJS5_9FLAO</name>
<protein>
    <recommendedName>
        <fullName evidence="4">Glycosyltransferase RgtA/B/C/D-like domain-containing protein</fullName>
    </recommendedName>
</protein>
<feature type="transmembrane region" description="Helical" evidence="1">
    <location>
        <begin position="70"/>
        <end position="91"/>
    </location>
</feature>
<keyword evidence="1" id="KW-1133">Transmembrane helix</keyword>
<organism evidence="2 3">
    <name type="scientific">Nonlabens tegetincola</name>
    <dbReference type="NCBI Taxonomy" id="323273"/>
    <lineage>
        <taxon>Bacteria</taxon>
        <taxon>Pseudomonadati</taxon>
        <taxon>Bacteroidota</taxon>
        <taxon>Flavobacteriia</taxon>
        <taxon>Flavobacteriales</taxon>
        <taxon>Flavobacteriaceae</taxon>
        <taxon>Nonlabens</taxon>
    </lineage>
</organism>
<dbReference type="AlphaFoldDB" id="A0A090QJS5"/>
<dbReference type="STRING" id="319236.BST91_11800"/>
<comment type="caution">
    <text evidence="2">The sequence shown here is derived from an EMBL/GenBank/DDBJ whole genome shotgun (WGS) entry which is preliminary data.</text>
</comment>
<keyword evidence="1" id="KW-0472">Membrane</keyword>
<dbReference type="Proteomes" id="UP000029221">
    <property type="component" value="Unassembled WGS sequence"/>
</dbReference>
<accession>A0A090QJS5</accession>
<feature type="transmembrane region" description="Helical" evidence="1">
    <location>
        <begin position="37"/>
        <end position="58"/>
    </location>
</feature>
<keyword evidence="3" id="KW-1185">Reference proteome</keyword>